<dbReference type="Proteomes" id="UP000186917">
    <property type="component" value="Unassembled WGS sequence"/>
</dbReference>
<dbReference type="KEGG" id="fln:FLA_2777"/>
<gene>
    <name evidence="1" type="ORF">SAMN05421788_11638</name>
</gene>
<dbReference type="RefSeq" id="WP_076382709.1">
    <property type="nucleotide sequence ID" value="NZ_AP017422.1"/>
</dbReference>
<sequence>MPLTKVLITVKTYPSISAKYDELVCTAGFREDGSWIRIYPIAFRKKTFAEKYSKYDWIEMDLVKNESDFRPESYRPFSHDTPIKIIDKVDTASNWAIRKQAVLGKVHYNLSELIAEAKDKSISTSFAVFKPTRVLDFKIEEVDRDWDKDKMKKLVHLRSQMDLFKQEVEEDMFQVVRKLPYKFSYLFEDVEGKQSCLMIEDWEIGQLYWNCLDKHKDETKAIADVRAKYMDDFAKTKDLFFYLGTTQLHHYTSHNPFIIIGTFHPKKELQQSLF</sequence>
<dbReference type="AlphaFoldDB" id="A0A173MH03"/>
<reference evidence="2" key="1">
    <citation type="submission" date="2017-01" db="EMBL/GenBank/DDBJ databases">
        <authorList>
            <person name="Varghese N."/>
            <person name="Submissions S."/>
        </authorList>
    </citation>
    <scope>NUCLEOTIDE SEQUENCE [LARGE SCALE GENOMIC DNA]</scope>
    <source>
        <strain evidence="2">DSM 21054</strain>
    </source>
</reference>
<organism evidence="1 2">
    <name type="scientific">Filimonas lacunae</name>
    <dbReference type="NCBI Taxonomy" id="477680"/>
    <lineage>
        <taxon>Bacteria</taxon>
        <taxon>Pseudomonadati</taxon>
        <taxon>Bacteroidota</taxon>
        <taxon>Chitinophagia</taxon>
        <taxon>Chitinophagales</taxon>
        <taxon>Chitinophagaceae</taxon>
        <taxon>Filimonas</taxon>
    </lineage>
</organism>
<keyword evidence="2" id="KW-1185">Reference proteome</keyword>
<evidence type="ECO:0000313" key="2">
    <source>
        <dbReference type="Proteomes" id="UP000186917"/>
    </source>
</evidence>
<protein>
    <submittedName>
        <fullName evidence="1">Uncharacterized protein</fullName>
    </submittedName>
</protein>
<dbReference type="OrthoDB" id="7595944at2"/>
<evidence type="ECO:0000313" key="1">
    <source>
        <dbReference type="EMBL" id="SIT34400.1"/>
    </source>
</evidence>
<name>A0A173MH03_9BACT</name>
<proteinExistence type="predicted"/>
<dbReference type="STRING" id="477680.SAMN05421788_11638"/>
<accession>A0A173MH03</accession>
<dbReference type="EMBL" id="FTOR01000016">
    <property type="protein sequence ID" value="SIT34400.1"/>
    <property type="molecule type" value="Genomic_DNA"/>
</dbReference>